<evidence type="ECO:0000256" key="15">
    <source>
        <dbReference type="ARBA" id="ARBA00078545"/>
    </source>
</evidence>
<dbReference type="FunFam" id="3.40.50.1100:FF:000096">
    <property type="entry name" value="Related to cysteine synthase"/>
    <property type="match status" value="1"/>
</dbReference>
<dbReference type="CDD" id="cd01561">
    <property type="entry name" value="CBS_like"/>
    <property type="match status" value="1"/>
</dbReference>
<keyword evidence="7 16" id="KW-0812">Transmembrane</keyword>
<dbReference type="AlphaFoldDB" id="A0A0F7SI82"/>
<keyword evidence="13" id="KW-0198">Cysteine biosynthesis</keyword>
<dbReference type="InterPro" id="IPR036052">
    <property type="entry name" value="TrpB-like_PALP_sf"/>
</dbReference>
<dbReference type="InterPro" id="IPR001926">
    <property type="entry name" value="TrpB-like_PALP"/>
</dbReference>
<feature type="domain" description="Tryptophan synthase beta chain-like PALP" evidence="17">
    <location>
        <begin position="270"/>
        <end position="487"/>
    </location>
</feature>
<evidence type="ECO:0000313" key="18">
    <source>
        <dbReference type="EMBL" id="CDZ98135.1"/>
    </source>
</evidence>
<dbReference type="GO" id="GO:0006535">
    <property type="term" value="P:cysteine biosynthetic process from serine"/>
    <property type="evidence" value="ECO:0007669"/>
    <property type="project" value="InterPro"/>
</dbReference>
<dbReference type="GO" id="GO:0005741">
    <property type="term" value="C:mitochondrial outer membrane"/>
    <property type="evidence" value="ECO:0007669"/>
    <property type="project" value="UniProtKB-SubCell"/>
</dbReference>
<keyword evidence="8" id="KW-1000">Mitochondrion outer membrane</keyword>
<evidence type="ECO:0000256" key="2">
    <source>
        <dbReference type="ARBA" id="ARBA00004572"/>
    </source>
</evidence>
<feature type="transmembrane region" description="Helical" evidence="16">
    <location>
        <begin position="29"/>
        <end position="50"/>
    </location>
</feature>
<name>A0A0F7SI82_PHARH</name>
<dbReference type="InterPro" id="IPR001216">
    <property type="entry name" value="P-phosphate_BS"/>
</dbReference>
<dbReference type="PANTHER" id="PTHR10314">
    <property type="entry name" value="CYSTATHIONINE BETA-SYNTHASE"/>
    <property type="match status" value="1"/>
</dbReference>
<comment type="catalytic activity">
    <reaction evidence="14">
        <text>O-acetyl-L-serine + hydrogen sulfide = L-cysteine + acetate</text>
        <dbReference type="Rhea" id="RHEA:14829"/>
        <dbReference type="ChEBI" id="CHEBI:29919"/>
        <dbReference type="ChEBI" id="CHEBI:30089"/>
        <dbReference type="ChEBI" id="CHEBI:35235"/>
        <dbReference type="ChEBI" id="CHEBI:58340"/>
        <dbReference type="EC" id="2.5.1.47"/>
    </reaction>
</comment>
<keyword evidence="6" id="KW-0808">Transferase</keyword>
<keyword evidence="11" id="KW-0496">Mitochondrion</keyword>
<keyword evidence="5" id="KW-0028">Amino-acid biosynthesis</keyword>
<comment type="similarity">
    <text evidence="3">Belongs to the cysteine synthase/cystathionine beta-synthase family.</text>
</comment>
<comment type="cofactor">
    <cofactor evidence="1">
        <name>pyridoxal 5'-phosphate</name>
        <dbReference type="ChEBI" id="CHEBI:597326"/>
    </cofactor>
</comment>
<dbReference type="EMBL" id="LN483326">
    <property type="protein sequence ID" value="CDZ98135.1"/>
    <property type="molecule type" value="Genomic_DNA"/>
</dbReference>
<dbReference type="Gene3D" id="3.40.50.1100">
    <property type="match status" value="3"/>
</dbReference>
<dbReference type="GO" id="GO:0004124">
    <property type="term" value="F:cysteine synthase activity"/>
    <property type="evidence" value="ECO:0007669"/>
    <property type="project" value="UniProtKB-EC"/>
</dbReference>
<comment type="subcellular location">
    <subcellularLocation>
        <location evidence="2">Mitochondrion outer membrane</location>
        <topology evidence="2">Single-pass membrane protein</topology>
    </subcellularLocation>
</comment>
<dbReference type="Pfam" id="PF00291">
    <property type="entry name" value="PALP"/>
    <property type="match status" value="2"/>
</dbReference>
<protein>
    <recommendedName>
        <fullName evidence="4">cysteine synthase</fullName>
        <ecNumber evidence="4">2.5.1.47</ecNumber>
    </recommendedName>
    <alternativeName>
        <fullName evidence="15">Cysteine synthase-like protein</fullName>
    </alternativeName>
</protein>
<organism evidence="18">
    <name type="scientific">Phaffia rhodozyma</name>
    <name type="common">Yeast</name>
    <name type="synonym">Xanthophyllomyces dendrorhous</name>
    <dbReference type="NCBI Taxonomy" id="264483"/>
    <lineage>
        <taxon>Eukaryota</taxon>
        <taxon>Fungi</taxon>
        <taxon>Dikarya</taxon>
        <taxon>Basidiomycota</taxon>
        <taxon>Agaricomycotina</taxon>
        <taxon>Tremellomycetes</taxon>
        <taxon>Cystofilobasidiales</taxon>
        <taxon>Mrakiaceae</taxon>
        <taxon>Phaffia</taxon>
    </lineage>
</organism>
<evidence type="ECO:0000256" key="6">
    <source>
        <dbReference type="ARBA" id="ARBA00022679"/>
    </source>
</evidence>
<evidence type="ECO:0000256" key="8">
    <source>
        <dbReference type="ARBA" id="ARBA00022787"/>
    </source>
</evidence>
<evidence type="ECO:0000256" key="4">
    <source>
        <dbReference type="ARBA" id="ARBA00012681"/>
    </source>
</evidence>
<keyword evidence="10 16" id="KW-1133">Transmembrane helix</keyword>
<dbReference type="PROSITE" id="PS00901">
    <property type="entry name" value="CYS_SYNTHASE"/>
    <property type="match status" value="1"/>
</dbReference>
<accession>A0A0F7SI82</accession>
<evidence type="ECO:0000256" key="14">
    <source>
        <dbReference type="ARBA" id="ARBA00047931"/>
    </source>
</evidence>
<evidence type="ECO:0000256" key="13">
    <source>
        <dbReference type="ARBA" id="ARBA00023192"/>
    </source>
</evidence>
<evidence type="ECO:0000256" key="10">
    <source>
        <dbReference type="ARBA" id="ARBA00022989"/>
    </source>
</evidence>
<proteinExistence type="inferred from homology"/>
<reference evidence="18" key="1">
    <citation type="submission" date="2014-08" db="EMBL/GenBank/DDBJ databases">
        <authorList>
            <person name="Sharma Rahul"/>
            <person name="Thines Marco"/>
        </authorList>
    </citation>
    <scope>NUCLEOTIDE SEQUENCE</scope>
</reference>
<keyword evidence="9" id="KW-0663">Pyridoxal phosphate</keyword>
<dbReference type="InterPro" id="IPR050214">
    <property type="entry name" value="Cys_Synth/Cystath_Beta-Synth"/>
</dbReference>
<evidence type="ECO:0000256" key="9">
    <source>
        <dbReference type="ARBA" id="ARBA00022898"/>
    </source>
</evidence>
<evidence type="ECO:0000256" key="12">
    <source>
        <dbReference type="ARBA" id="ARBA00023136"/>
    </source>
</evidence>
<dbReference type="SUPFAM" id="SSF53686">
    <property type="entry name" value="Tryptophan synthase beta subunit-like PLP-dependent enzymes"/>
    <property type="match status" value="1"/>
</dbReference>
<sequence>MSTSTILGMLPQFPFHLSPPSSWKISRQLYIGLFLGFTISLSSTTLALFFQQRRTKKATSKVPPRPIELRADEIVDGVAGLIGNTPLVRIASLSDALGVDILGKAEYLNPGGSPKDRVALQIIEDAEAQGLLHPHTNSRIFEGTVGSTGISIATIARAKGYESQIIMPDDVAIEKVLVLKALGAIVERVRPASIVDQTQFVNLARKRALEFGKTVITSLPGVRDDLLANRREQGDDQGLGLGNQDSGKVDLVVSDQSESIDGGWKKGVGRRGFFADQFENPSNHHAHYTTTGPEIWRQTNASIDVFVSGAGTGGTLSGCGRFLKEVSGTITKRMYADEGKLEEEEEEEEEKGSIVDKLKHVGSEPSRKQVKVVLADPVGSGLFNKVKYGVMYDSKESEGTKRRHQVDTVVEGIGINRITHNFELGQDLVDEAYRVTDAEAVAMSRHLVLQDGLFLGSSSACNLVACVRAVRDGLVPPGGRIVTILCDSGNRHYSKFWSDEYLTAHEIPISSDISSILYG</sequence>
<feature type="domain" description="Tryptophan synthase beta chain-like PALP" evidence="17">
    <location>
        <begin position="80"/>
        <end position="200"/>
    </location>
</feature>
<evidence type="ECO:0000256" key="3">
    <source>
        <dbReference type="ARBA" id="ARBA00007103"/>
    </source>
</evidence>
<dbReference type="FunFam" id="3.40.50.1100:FF:000016">
    <property type="entry name" value="Cysteine synthase A"/>
    <property type="match status" value="1"/>
</dbReference>
<evidence type="ECO:0000256" key="7">
    <source>
        <dbReference type="ARBA" id="ARBA00022692"/>
    </source>
</evidence>
<evidence type="ECO:0000256" key="16">
    <source>
        <dbReference type="SAM" id="Phobius"/>
    </source>
</evidence>
<evidence type="ECO:0000259" key="17">
    <source>
        <dbReference type="Pfam" id="PF00291"/>
    </source>
</evidence>
<evidence type="ECO:0000256" key="11">
    <source>
        <dbReference type="ARBA" id="ARBA00023128"/>
    </source>
</evidence>
<dbReference type="EC" id="2.5.1.47" evidence="4"/>
<evidence type="ECO:0000256" key="1">
    <source>
        <dbReference type="ARBA" id="ARBA00001933"/>
    </source>
</evidence>
<keyword evidence="12 16" id="KW-0472">Membrane</keyword>
<evidence type="ECO:0000256" key="5">
    <source>
        <dbReference type="ARBA" id="ARBA00022605"/>
    </source>
</evidence>